<dbReference type="EMBL" id="CP013386">
    <property type="protein sequence ID" value="AOJ01310.1"/>
    <property type="molecule type" value="Genomic_DNA"/>
</dbReference>
<evidence type="ECO:0000313" key="1">
    <source>
        <dbReference type="EMBL" id="AOJ01310.1"/>
    </source>
</evidence>
<dbReference type="AlphaFoldDB" id="A0A1B4FCC0"/>
<dbReference type="Proteomes" id="UP000062519">
    <property type="component" value="Chromosome 1"/>
</dbReference>
<dbReference type="Pfam" id="PF14384">
    <property type="entry name" value="BrnA_antitoxin"/>
    <property type="match status" value="1"/>
</dbReference>
<name>A0A1B4FCC0_9BURK</name>
<organism evidence="1 2">
    <name type="scientific">Burkholderia mayonis</name>
    <dbReference type="NCBI Taxonomy" id="1385591"/>
    <lineage>
        <taxon>Bacteria</taxon>
        <taxon>Pseudomonadati</taxon>
        <taxon>Pseudomonadota</taxon>
        <taxon>Betaproteobacteria</taxon>
        <taxon>Burkholderiales</taxon>
        <taxon>Burkholderiaceae</taxon>
        <taxon>Burkholderia</taxon>
        <taxon>pseudomallei group</taxon>
    </lineage>
</organism>
<proteinExistence type="predicted"/>
<dbReference type="RefSeq" id="WP_059469145.1">
    <property type="nucleotide sequence ID" value="NZ_CP013386.1"/>
</dbReference>
<dbReference type="InterPro" id="IPR025528">
    <property type="entry name" value="BrnA_antitoxin"/>
</dbReference>
<sequence>MSKRKVRNPVDENPEWTDADFVRARPAEEVLTELLGKDVAAKLTKPCGRPKSANPKTPLKLRIDPDIVSAYKAQGEGWQTRMNDALRDYAKSHSMM</sequence>
<evidence type="ECO:0000313" key="2">
    <source>
        <dbReference type="Proteomes" id="UP000062519"/>
    </source>
</evidence>
<protein>
    <submittedName>
        <fullName evidence="1">Antitoxin</fullName>
    </submittedName>
</protein>
<keyword evidence="2" id="KW-1185">Reference proteome</keyword>
<dbReference type="KEGG" id="buu:WS70_05250"/>
<accession>A0A1B4FCC0</accession>
<gene>
    <name evidence="1" type="ORF">WS70_05250</name>
</gene>
<reference evidence="1 2" key="1">
    <citation type="submission" date="2015-12" db="EMBL/GenBank/DDBJ databases">
        <title>Diversity of Burkholderia near neighbor genomes.</title>
        <authorList>
            <person name="Sahl J."/>
            <person name="Wagner D."/>
            <person name="Keim P."/>
        </authorList>
    </citation>
    <scope>NUCLEOTIDE SEQUENCE [LARGE SCALE GENOMIC DNA]</scope>
    <source>
        <strain evidence="1 2">BDU6</strain>
    </source>
</reference>